<dbReference type="Proteomes" id="UP000641386">
    <property type="component" value="Unassembled WGS sequence"/>
</dbReference>
<dbReference type="AlphaFoldDB" id="A0A919DR39"/>
<gene>
    <name evidence="2" type="ORF">GCM10014715_24070</name>
</gene>
<feature type="compositionally biased region" description="Gly residues" evidence="1">
    <location>
        <begin position="105"/>
        <end position="115"/>
    </location>
</feature>
<evidence type="ECO:0000313" key="2">
    <source>
        <dbReference type="EMBL" id="GHE69384.1"/>
    </source>
</evidence>
<sequence length="218" mass="20606">MSLFARASWPGDHRDEIVAGALVAAVIVVLGYASGIGAPAPTTFNTAAPPAAPPPSASAGPSQGMAPGDAGNPGGDMAAGSSGNSWTGGGGAGIPVASDTSSADGGSGQEAGNGDEGQIPMPGPSASASDSPSPQPSSTPSPTPSNGCQKGEVHVVQPLLSGALTSVTGLLDGLLGPDAPEVTASPTPSPSSSPSGADLWSLCVGVAPSPSVLPEVLP</sequence>
<feature type="region of interest" description="Disordered" evidence="1">
    <location>
        <begin position="47"/>
        <end position="150"/>
    </location>
</feature>
<name>A0A919DR39_9ACTN</name>
<feature type="compositionally biased region" description="Pro residues" evidence="1">
    <location>
        <begin position="133"/>
        <end position="143"/>
    </location>
</feature>
<reference evidence="2" key="1">
    <citation type="journal article" date="2014" name="Int. J. Syst. Evol. Microbiol.">
        <title>Complete genome sequence of Corynebacterium casei LMG S-19264T (=DSM 44701T), isolated from a smear-ripened cheese.</title>
        <authorList>
            <consortium name="US DOE Joint Genome Institute (JGI-PGF)"/>
            <person name="Walter F."/>
            <person name="Albersmeier A."/>
            <person name="Kalinowski J."/>
            <person name="Ruckert C."/>
        </authorList>
    </citation>
    <scope>NUCLEOTIDE SEQUENCE</scope>
    <source>
        <strain evidence="2">JCM 3302</strain>
    </source>
</reference>
<keyword evidence="3" id="KW-1185">Reference proteome</keyword>
<organism evidence="2 3">
    <name type="scientific">Streptomyces spiralis</name>
    <dbReference type="NCBI Taxonomy" id="66376"/>
    <lineage>
        <taxon>Bacteria</taxon>
        <taxon>Bacillati</taxon>
        <taxon>Actinomycetota</taxon>
        <taxon>Actinomycetes</taxon>
        <taxon>Kitasatosporales</taxon>
        <taxon>Streptomycetaceae</taxon>
        <taxon>Streptomyces</taxon>
    </lineage>
</organism>
<feature type="compositionally biased region" description="Low complexity" evidence="1">
    <location>
        <begin position="57"/>
        <end position="67"/>
    </location>
</feature>
<comment type="caution">
    <text evidence="2">The sequence shown here is derived from an EMBL/GenBank/DDBJ whole genome shotgun (WGS) entry which is preliminary data.</text>
</comment>
<evidence type="ECO:0000313" key="3">
    <source>
        <dbReference type="Proteomes" id="UP000641386"/>
    </source>
</evidence>
<proteinExistence type="predicted"/>
<accession>A0A919DR39</accession>
<evidence type="ECO:0000256" key="1">
    <source>
        <dbReference type="SAM" id="MobiDB-lite"/>
    </source>
</evidence>
<reference evidence="2" key="2">
    <citation type="submission" date="2020-09" db="EMBL/GenBank/DDBJ databases">
        <authorList>
            <person name="Sun Q."/>
            <person name="Ohkuma M."/>
        </authorList>
    </citation>
    <scope>NUCLEOTIDE SEQUENCE</scope>
    <source>
        <strain evidence="2">JCM 3302</strain>
    </source>
</reference>
<dbReference type="RefSeq" id="WP_189899389.1">
    <property type="nucleotide sequence ID" value="NZ_BNBC01000008.1"/>
</dbReference>
<feature type="region of interest" description="Disordered" evidence="1">
    <location>
        <begin position="174"/>
        <end position="200"/>
    </location>
</feature>
<dbReference type="EMBL" id="BNBC01000008">
    <property type="protein sequence ID" value="GHE69384.1"/>
    <property type="molecule type" value="Genomic_DNA"/>
</dbReference>
<protein>
    <submittedName>
        <fullName evidence="2">Uncharacterized protein</fullName>
    </submittedName>
</protein>